<keyword evidence="12" id="KW-0464">Manganese</keyword>
<evidence type="ECO:0000259" key="15">
    <source>
        <dbReference type="Pfam" id="PF17177"/>
    </source>
</evidence>
<comment type="caution">
    <text evidence="16">The sequence shown here is derived from an EMBL/GenBank/DDBJ whole genome shotgun (WGS) entry which is preliminary data.</text>
</comment>
<evidence type="ECO:0000256" key="9">
    <source>
        <dbReference type="ARBA" id="ARBA00022801"/>
    </source>
</evidence>
<dbReference type="InterPro" id="IPR033443">
    <property type="entry name" value="PROP1-like_PPR_dom"/>
</dbReference>
<evidence type="ECO:0000256" key="1">
    <source>
        <dbReference type="ARBA" id="ARBA00000928"/>
    </source>
</evidence>
<evidence type="ECO:0000313" key="17">
    <source>
        <dbReference type="Proteomes" id="UP000036987"/>
    </source>
</evidence>
<protein>
    <recommendedName>
        <fullName evidence="4">ribonuclease P</fullName>
        <ecNumber evidence="4">3.1.26.5</ecNumber>
    </recommendedName>
</protein>
<keyword evidence="17" id="KW-1185">Reference proteome</keyword>
<keyword evidence="7" id="KW-0479">Metal-binding</keyword>
<dbReference type="PANTHER" id="PTHR13547">
    <property type="match status" value="1"/>
</dbReference>
<keyword evidence="9" id="KW-0378">Hydrolase</keyword>
<evidence type="ECO:0000256" key="10">
    <source>
        <dbReference type="ARBA" id="ARBA00022833"/>
    </source>
</evidence>
<comment type="catalytic activity">
    <reaction evidence="1">
        <text>Endonucleolytic cleavage of RNA, removing 5'-extranucleotides from tRNA precursor.</text>
        <dbReference type="EC" id="3.1.26.5"/>
    </reaction>
</comment>
<organism evidence="16 17">
    <name type="scientific">Zostera marina</name>
    <name type="common">Eelgrass</name>
    <dbReference type="NCBI Taxonomy" id="29655"/>
    <lineage>
        <taxon>Eukaryota</taxon>
        <taxon>Viridiplantae</taxon>
        <taxon>Streptophyta</taxon>
        <taxon>Embryophyta</taxon>
        <taxon>Tracheophyta</taxon>
        <taxon>Spermatophyta</taxon>
        <taxon>Magnoliopsida</taxon>
        <taxon>Liliopsida</taxon>
        <taxon>Zosteraceae</taxon>
        <taxon>Zostera</taxon>
    </lineage>
</organism>
<dbReference type="OrthoDB" id="46913at2759"/>
<dbReference type="Pfam" id="PF17177">
    <property type="entry name" value="PPR_long"/>
    <property type="match status" value="1"/>
</dbReference>
<dbReference type="GO" id="GO:0004526">
    <property type="term" value="F:ribonuclease P activity"/>
    <property type="evidence" value="ECO:0000318"/>
    <property type="project" value="GO_Central"/>
</dbReference>
<keyword evidence="10" id="KW-0862">Zinc</keyword>
<keyword evidence="5" id="KW-0819">tRNA processing</keyword>
<dbReference type="AlphaFoldDB" id="A0A0K9Q107"/>
<dbReference type="Pfam" id="PF16953">
    <property type="entry name" value="PRORP"/>
    <property type="match status" value="1"/>
</dbReference>
<dbReference type="InterPro" id="IPR011990">
    <property type="entry name" value="TPR-like_helical_dom_sf"/>
</dbReference>
<evidence type="ECO:0000259" key="14">
    <source>
        <dbReference type="Pfam" id="PF16953"/>
    </source>
</evidence>
<dbReference type="Proteomes" id="UP000036987">
    <property type="component" value="Unassembled WGS sequence"/>
</dbReference>
<evidence type="ECO:0000256" key="5">
    <source>
        <dbReference type="ARBA" id="ARBA00022694"/>
    </source>
</evidence>
<dbReference type="InterPro" id="IPR031595">
    <property type="entry name" value="PRORP_C"/>
</dbReference>
<comment type="similarity">
    <text evidence="3">Belongs to the PPR family. P subfamily.</text>
</comment>
<evidence type="ECO:0000313" key="16">
    <source>
        <dbReference type="EMBL" id="KMZ74844.1"/>
    </source>
</evidence>
<sequence>MAIDSKRNTTTVQPEIVNTKRRKKNDKASTPEQQFHETLMKCSKNNDLSTALSIYNSSASTGTPKLNPHHFNTLLHIFSNNATTTPIVNDAFRIFDHMVDSNIRPSEATITSMARIATSDDASGGDRAFELVKNMGEKYRLTPKIRTYDPALFAFCRRVEHAEKAYEVEKHMVASGLLLEEREIAALLQVSAQAGRFKNVYDYMLKLISCVDCVGVETAKIVETWFQSEVADKVGREDWNIEEVEEAILRNGGGWHGMGWFGKGKWNVRRSEVGSDGCCVCCGECLTCVDVRHIETVKFAESVAALAKEREVMSNFSDFQEWLNDHVNDYDTIIDAANVGFYQQNYADGGFCITQVKAVVEELFKRNGKLPLVVLHNKRVMTLMENPCYKKLLEDWKAHGALYATPSGSNDDWYWLYATIKLKCLLVTNDEMRDHIFELLSMKHVPKWKKRHLIRYSFTKGRVKLEMPHSYSTTIQESKKGSWHLPLNSSSETDEEKSTTWICITR</sequence>
<dbReference type="Gene3D" id="1.25.40.10">
    <property type="entry name" value="Tetratricopeptide repeat domain"/>
    <property type="match status" value="1"/>
</dbReference>
<feature type="region of interest" description="Disordered" evidence="13">
    <location>
        <begin position="1"/>
        <end position="34"/>
    </location>
</feature>
<name>A0A0K9Q107_ZOSMR</name>
<feature type="domain" description="PROP1-like PPR" evidence="15">
    <location>
        <begin position="23"/>
        <end position="232"/>
    </location>
</feature>
<dbReference type="Gene3D" id="3.40.50.11980">
    <property type="match status" value="1"/>
</dbReference>
<keyword evidence="11" id="KW-0460">Magnesium</keyword>
<evidence type="ECO:0000256" key="4">
    <source>
        <dbReference type="ARBA" id="ARBA00012179"/>
    </source>
</evidence>
<dbReference type="GO" id="GO:0001682">
    <property type="term" value="P:tRNA 5'-leader removal"/>
    <property type="evidence" value="ECO:0000318"/>
    <property type="project" value="GO_Central"/>
</dbReference>
<evidence type="ECO:0000256" key="7">
    <source>
        <dbReference type="ARBA" id="ARBA00022723"/>
    </source>
</evidence>
<dbReference type="EMBL" id="LFYR01000235">
    <property type="protein sequence ID" value="KMZ74844.1"/>
    <property type="molecule type" value="Genomic_DNA"/>
</dbReference>
<dbReference type="STRING" id="29655.A0A0K9Q107"/>
<dbReference type="PANTHER" id="PTHR13547:SF13">
    <property type="entry name" value="PROTEINACEOUS RNASE P 2"/>
    <property type="match status" value="1"/>
</dbReference>
<evidence type="ECO:0000256" key="12">
    <source>
        <dbReference type="ARBA" id="ARBA00023211"/>
    </source>
</evidence>
<evidence type="ECO:0000256" key="8">
    <source>
        <dbReference type="ARBA" id="ARBA00022737"/>
    </source>
</evidence>
<comment type="cofactor">
    <cofactor evidence="2">
        <name>Mg(2+)</name>
        <dbReference type="ChEBI" id="CHEBI:18420"/>
    </cofactor>
</comment>
<evidence type="ECO:0000256" key="13">
    <source>
        <dbReference type="SAM" id="MobiDB-lite"/>
    </source>
</evidence>
<keyword evidence="8" id="KW-0677">Repeat</keyword>
<dbReference type="EC" id="3.1.26.5" evidence="4"/>
<dbReference type="FunFam" id="3.40.50.11980:FF:000002">
    <property type="entry name" value="Proteinaceous RNase P 2"/>
    <property type="match status" value="1"/>
</dbReference>
<feature type="domain" description="PRORP" evidence="14">
    <location>
        <begin position="274"/>
        <end position="503"/>
    </location>
</feature>
<proteinExistence type="inferred from homology"/>
<evidence type="ECO:0000256" key="2">
    <source>
        <dbReference type="ARBA" id="ARBA00001946"/>
    </source>
</evidence>
<dbReference type="GO" id="GO:0046872">
    <property type="term" value="F:metal ion binding"/>
    <property type="evidence" value="ECO:0007669"/>
    <property type="project" value="UniProtKB-KW"/>
</dbReference>
<evidence type="ECO:0000256" key="11">
    <source>
        <dbReference type="ARBA" id="ARBA00022842"/>
    </source>
</evidence>
<accession>A0A0K9Q107</accession>
<evidence type="ECO:0000256" key="6">
    <source>
        <dbReference type="ARBA" id="ARBA00022722"/>
    </source>
</evidence>
<keyword evidence="6" id="KW-0540">Nuclease</keyword>
<reference evidence="17" key="1">
    <citation type="journal article" date="2016" name="Nature">
        <title>The genome of the seagrass Zostera marina reveals angiosperm adaptation to the sea.</title>
        <authorList>
            <person name="Olsen J.L."/>
            <person name="Rouze P."/>
            <person name="Verhelst B."/>
            <person name="Lin Y.-C."/>
            <person name="Bayer T."/>
            <person name="Collen J."/>
            <person name="Dattolo E."/>
            <person name="De Paoli E."/>
            <person name="Dittami S."/>
            <person name="Maumus F."/>
            <person name="Michel G."/>
            <person name="Kersting A."/>
            <person name="Lauritano C."/>
            <person name="Lohaus R."/>
            <person name="Toepel M."/>
            <person name="Tonon T."/>
            <person name="Vanneste K."/>
            <person name="Amirebrahimi M."/>
            <person name="Brakel J."/>
            <person name="Bostroem C."/>
            <person name="Chovatia M."/>
            <person name="Grimwood J."/>
            <person name="Jenkins J.W."/>
            <person name="Jueterbock A."/>
            <person name="Mraz A."/>
            <person name="Stam W.T."/>
            <person name="Tice H."/>
            <person name="Bornberg-Bauer E."/>
            <person name="Green P.J."/>
            <person name="Pearson G.A."/>
            <person name="Procaccini G."/>
            <person name="Duarte C.M."/>
            <person name="Schmutz J."/>
            <person name="Reusch T.B.H."/>
            <person name="Van de Peer Y."/>
        </authorList>
    </citation>
    <scope>NUCLEOTIDE SEQUENCE [LARGE SCALE GENOMIC DNA]</scope>
    <source>
        <strain evidence="17">cv. Finnish</strain>
    </source>
</reference>
<evidence type="ECO:0000256" key="3">
    <source>
        <dbReference type="ARBA" id="ARBA00007626"/>
    </source>
</evidence>
<dbReference type="OMA" id="ASHGCEQ"/>
<gene>
    <name evidence="16" type="ORF">ZOSMA_121G00180</name>
</gene>